<keyword evidence="7" id="KW-0411">Iron-sulfur</keyword>
<name>A0A1J8QC51_9AGAM</name>
<evidence type="ECO:0000256" key="5">
    <source>
        <dbReference type="ARBA" id="ARBA00022723"/>
    </source>
</evidence>
<feature type="domain" description="Iron hydrogenase large subunit C-terminal" evidence="10">
    <location>
        <begin position="122"/>
        <end position="438"/>
    </location>
</feature>
<keyword evidence="6" id="KW-0408">Iron</keyword>
<evidence type="ECO:0000256" key="4">
    <source>
        <dbReference type="ARBA" id="ARBA00022485"/>
    </source>
</evidence>
<dbReference type="GO" id="GO:0046872">
    <property type="term" value="F:metal ion binding"/>
    <property type="evidence" value="ECO:0007669"/>
    <property type="project" value="UniProtKB-KW"/>
</dbReference>
<evidence type="ECO:0000256" key="8">
    <source>
        <dbReference type="ARBA" id="ARBA00025099"/>
    </source>
</evidence>
<evidence type="ECO:0000256" key="6">
    <source>
        <dbReference type="ARBA" id="ARBA00023004"/>
    </source>
</evidence>
<comment type="caution">
    <text evidence="11">The sequence shown here is derived from an EMBL/GenBank/DDBJ whole genome shotgun (WGS) entry which is preliminary data.</text>
</comment>
<gene>
    <name evidence="11" type="ORF">AZE42_05177</name>
</gene>
<sequence length="575" mass="63126">MAFSGALTLTDLNDFLTPSQACIKPIEQANEPEESKVPGAAATEIVIDSGGSYYEVSANNASSKNIERKLQQAQISLNDCLACSGCITSAESVLITLQSHTEVLNFLSSNPPISTPDHKIPVLSIAPQSLASLAASISSSSGSPVSLLQILRRVRAFSTRILGFEHVYDTTFARHLALLEHTREFLERKRGEGKLPMLASACPGWICYAEKAHSEMLPFIARTKSPQQVMGTVVKSWFGSRWGVQPDQIYHVSVMPCYDKKLEASRQDFYSDLYSTRDVDCVITTGELELMMREKGWDLSKPVENESTPDFDAEIPELLSHPGTSSGSYLQSLINSITASHPSPADLAVKLIRTSDYEEFTLRAQDTGEVLFKGAKCYGFRNLQNVVRKVGREAGVQVGRGAAGRMVGMRAKKRGGEDEKGYDYVEVMACPGGCVNGGGQLKPIARAAGQKEDEEGYARNWQESGVEMPVPGEDGAMQGAKWGNKEWTMEVERAYWHDLPTPPPSPRPDTSDGPFDCADHLAAQVKVDLCRPTDSGVHDTWASVMDEGAERRRHEHFRTQYRAVESEVIGLAVKW</sequence>
<comment type="similarity">
    <text evidence="1">Belongs to the NARF family.</text>
</comment>
<evidence type="ECO:0000256" key="3">
    <source>
        <dbReference type="ARBA" id="ARBA00017073"/>
    </source>
</evidence>
<dbReference type="AlphaFoldDB" id="A0A1J8QC51"/>
<evidence type="ECO:0000313" key="12">
    <source>
        <dbReference type="Proteomes" id="UP000183567"/>
    </source>
</evidence>
<dbReference type="InterPro" id="IPR050340">
    <property type="entry name" value="Cytosolic_Fe-S_CAF"/>
</dbReference>
<dbReference type="Gene3D" id="3.40.50.1780">
    <property type="match status" value="1"/>
</dbReference>
<dbReference type="Gene3D" id="3.40.950.10">
    <property type="entry name" value="Fe-only Hydrogenase (Larger Subunit), Chain L, domain 3"/>
    <property type="match status" value="1"/>
</dbReference>
<evidence type="ECO:0000256" key="9">
    <source>
        <dbReference type="ARBA" id="ARBA00031269"/>
    </source>
</evidence>
<keyword evidence="12" id="KW-1185">Reference proteome</keyword>
<keyword evidence="5" id="KW-0479">Metal-binding</keyword>
<reference evidence="11 12" key="1">
    <citation type="submission" date="2016-03" db="EMBL/GenBank/DDBJ databases">
        <title>Comparative genomics of the ectomycorrhizal sister species Rhizopogon vinicolor and Rhizopogon vesiculosus (Basidiomycota: Boletales) reveals a divergence of the mating type B locus.</title>
        <authorList>
            <person name="Mujic A.B."/>
            <person name="Kuo A."/>
            <person name="Tritt A."/>
            <person name="Lipzen A."/>
            <person name="Chen C."/>
            <person name="Johnson J."/>
            <person name="Sharma A."/>
            <person name="Barry K."/>
            <person name="Grigoriev I.V."/>
            <person name="Spatafora J.W."/>
        </authorList>
    </citation>
    <scope>NUCLEOTIDE SEQUENCE [LARGE SCALE GENOMIC DNA]</scope>
    <source>
        <strain evidence="11 12">AM-OR11-056</strain>
    </source>
</reference>
<dbReference type="GO" id="GO:0051539">
    <property type="term" value="F:4 iron, 4 sulfur cluster binding"/>
    <property type="evidence" value="ECO:0007669"/>
    <property type="project" value="UniProtKB-KW"/>
</dbReference>
<dbReference type="SUPFAM" id="SSF53920">
    <property type="entry name" value="Fe-only hydrogenase"/>
    <property type="match status" value="1"/>
</dbReference>
<evidence type="ECO:0000256" key="7">
    <source>
        <dbReference type="ARBA" id="ARBA00023014"/>
    </source>
</evidence>
<dbReference type="OrthoDB" id="10253113at2759"/>
<comment type="function">
    <text evidence="8">Component of the cytosolic Fe/S protein assembly machinery. Required for maturation of extramitochondrial Fe/S proteins. May play a role in the transfer of pre-assembled Fe/S clusters to target apoproteins.</text>
</comment>
<dbReference type="STRING" id="180088.A0A1J8QC51"/>
<proteinExistence type="inferred from homology"/>
<dbReference type="Pfam" id="PF02906">
    <property type="entry name" value="Fe_hyd_lg_C"/>
    <property type="match status" value="1"/>
</dbReference>
<evidence type="ECO:0000256" key="2">
    <source>
        <dbReference type="ARBA" id="ARBA00015854"/>
    </source>
</evidence>
<dbReference type="Proteomes" id="UP000183567">
    <property type="component" value="Unassembled WGS sequence"/>
</dbReference>
<protein>
    <recommendedName>
        <fullName evidence="2">Cytosolic Fe-S cluster assembly factor NAR1</fullName>
    </recommendedName>
    <alternativeName>
        <fullName evidence="3">Cytosolic Fe-S cluster assembly factor nar1</fullName>
    </alternativeName>
    <alternativeName>
        <fullName evidence="9">Nuclear architecture-related protein 1</fullName>
    </alternativeName>
</protein>
<dbReference type="FunFam" id="3.30.70.20:FF:000042">
    <property type="entry name" value="Cytosolic Fe-S cluster assembly factor NAR1"/>
    <property type="match status" value="1"/>
</dbReference>
<dbReference type="EMBL" id="LVVM01001575">
    <property type="protein sequence ID" value="OJA18239.1"/>
    <property type="molecule type" value="Genomic_DNA"/>
</dbReference>
<dbReference type="PANTHER" id="PTHR11615">
    <property type="entry name" value="NITRATE, FORMATE, IRON DEHYDROGENASE"/>
    <property type="match status" value="1"/>
</dbReference>
<evidence type="ECO:0000256" key="1">
    <source>
        <dbReference type="ARBA" id="ARBA00006596"/>
    </source>
</evidence>
<dbReference type="InterPro" id="IPR009016">
    <property type="entry name" value="Fe_hydrogenase"/>
</dbReference>
<dbReference type="InterPro" id="IPR004108">
    <property type="entry name" value="Fe_hydrogenase_lsu_C"/>
</dbReference>
<keyword evidence="4" id="KW-0004">4Fe-4S</keyword>
<evidence type="ECO:0000259" key="10">
    <source>
        <dbReference type="Pfam" id="PF02906"/>
    </source>
</evidence>
<organism evidence="11 12">
    <name type="scientific">Rhizopogon vesiculosus</name>
    <dbReference type="NCBI Taxonomy" id="180088"/>
    <lineage>
        <taxon>Eukaryota</taxon>
        <taxon>Fungi</taxon>
        <taxon>Dikarya</taxon>
        <taxon>Basidiomycota</taxon>
        <taxon>Agaricomycotina</taxon>
        <taxon>Agaricomycetes</taxon>
        <taxon>Agaricomycetidae</taxon>
        <taxon>Boletales</taxon>
        <taxon>Suillineae</taxon>
        <taxon>Rhizopogonaceae</taxon>
        <taxon>Rhizopogon</taxon>
    </lineage>
</organism>
<accession>A0A1J8QC51</accession>
<evidence type="ECO:0000313" key="11">
    <source>
        <dbReference type="EMBL" id="OJA18239.1"/>
    </source>
</evidence>